<evidence type="ECO:0000313" key="3">
    <source>
        <dbReference type="Proteomes" id="UP000540909"/>
    </source>
</evidence>
<accession>A0A7W6R8S4</accession>
<dbReference type="Proteomes" id="UP000540909">
    <property type="component" value="Unassembled WGS sequence"/>
</dbReference>
<dbReference type="AlphaFoldDB" id="A0A7W6R8S4"/>
<dbReference type="EMBL" id="JACIFY010000023">
    <property type="protein sequence ID" value="MBB4238540.1"/>
    <property type="molecule type" value="Genomic_DNA"/>
</dbReference>
<organism evidence="2 3">
    <name type="scientific">Rhizobium esperanzae</name>
    <dbReference type="NCBI Taxonomy" id="1967781"/>
    <lineage>
        <taxon>Bacteria</taxon>
        <taxon>Pseudomonadati</taxon>
        <taxon>Pseudomonadota</taxon>
        <taxon>Alphaproteobacteria</taxon>
        <taxon>Hyphomicrobiales</taxon>
        <taxon>Rhizobiaceae</taxon>
        <taxon>Rhizobium/Agrobacterium group</taxon>
        <taxon>Rhizobium</taxon>
    </lineage>
</organism>
<dbReference type="RefSeq" id="WP_184472954.1">
    <property type="nucleotide sequence ID" value="NZ_JACIFY010000023.1"/>
</dbReference>
<protein>
    <submittedName>
        <fullName evidence="2">Uncharacterized LabA/DUF88 family protein</fullName>
    </submittedName>
</protein>
<reference evidence="2 3" key="1">
    <citation type="submission" date="2020-08" db="EMBL/GenBank/DDBJ databases">
        <title>Genomic Encyclopedia of Type Strains, Phase IV (KMG-V): Genome sequencing to study the core and pangenomes of soil and plant-associated prokaryotes.</title>
        <authorList>
            <person name="Whitman W."/>
        </authorList>
    </citation>
    <scope>NUCLEOTIDE SEQUENCE [LARGE SCALE GENOMIC DNA]</scope>
    <source>
        <strain evidence="2 3">SEMIA 4089</strain>
    </source>
</reference>
<sequence length="271" mass="30774">MTRYLFLDGGCLRARVKDIAHRYCEGAPLKINWWSLSAGYEKIFYYDALPARKPNQSEEDFEAERQEAEHLHAKLATLDRFRVNEGDTRYRKGRGLEQKKVDVMITVDMMIHTIRRNMTVAGLLAGDADFTPLLNALSNEGMFVTLIHPPKASKDLLAAADARRTLSARQVYEWLDAPSQARFGSFPTPSYGNASHDGNCQHLWSDDLLGIEVWCELINETIWASWPAPERSDRLSLRGGNWANTQRVASDDYGLQFPTELPEAFRHLQGS</sequence>
<dbReference type="Gene3D" id="3.40.50.1010">
    <property type="entry name" value="5'-nuclease"/>
    <property type="match status" value="1"/>
</dbReference>
<gene>
    <name evidence="2" type="ORF">GGD57_005152</name>
</gene>
<evidence type="ECO:0000259" key="1">
    <source>
        <dbReference type="Pfam" id="PF01936"/>
    </source>
</evidence>
<evidence type="ECO:0000313" key="2">
    <source>
        <dbReference type="EMBL" id="MBB4238540.1"/>
    </source>
</evidence>
<feature type="domain" description="NYN" evidence="1">
    <location>
        <begin position="92"/>
        <end position="161"/>
    </location>
</feature>
<name>A0A7W6R8S4_9HYPH</name>
<proteinExistence type="predicted"/>
<comment type="caution">
    <text evidence="2">The sequence shown here is derived from an EMBL/GenBank/DDBJ whole genome shotgun (WGS) entry which is preliminary data.</text>
</comment>
<dbReference type="InterPro" id="IPR021139">
    <property type="entry name" value="NYN"/>
</dbReference>
<dbReference type="GO" id="GO:0004540">
    <property type="term" value="F:RNA nuclease activity"/>
    <property type="evidence" value="ECO:0007669"/>
    <property type="project" value="InterPro"/>
</dbReference>
<dbReference type="Pfam" id="PF01936">
    <property type="entry name" value="NYN"/>
    <property type="match status" value="1"/>
</dbReference>